<dbReference type="KEGG" id="marq:MARGE09_P0117"/>
<keyword evidence="3" id="KW-1185">Reference proteome</keyword>
<evidence type="ECO:0000313" key="3">
    <source>
        <dbReference type="Proteomes" id="UP001320119"/>
    </source>
</evidence>
<feature type="transmembrane region" description="Helical" evidence="1">
    <location>
        <begin position="51"/>
        <end position="71"/>
    </location>
</feature>
<organism evidence="2 3">
    <name type="scientific">Marinagarivorans cellulosilyticus</name>
    <dbReference type="NCBI Taxonomy" id="2721545"/>
    <lineage>
        <taxon>Bacteria</taxon>
        <taxon>Pseudomonadati</taxon>
        <taxon>Pseudomonadota</taxon>
        <taxon>Gammaproteobacteria</taxon>
        <taxon>Cellvibrionales</taxon>
        <taxon>Cellvibrionaceae</taxon>
        <taxon>Marinagarivorans</taxon>
    </lineage>
</organism>
<dbReference type="AlphaFoldDB" id="A0AAN1WE50"/>
<evidence type="ECO:0000313" key="2">
    <source>
        <dbReference type="EMBL" id="BCD95918.1"/>
    </source>
</evidence>
<keyword evidence="1" id="KW-1133">Transmembrane helix</keyword>
<evidence type="ECO:0008006" key="4">
    <source>
        <dbReference type="Google" id="ProtNLM"/>
    </source>
</evidence>
<proteinExistence type="predicted"/>
<keyword evidence="1" id="KW-0472">Membrane</keyword>
<sequence>MKSPCKILIAAGSLSMVAALLHVAVIFGGPDWYRFFGAGEELAQMAEDGKLYPIIVTLFITSILIAWGLYALSGAGLILRLPFLRSCLVLIAAVYCIRGAYGPFIPLLVSTPYVENLGIAFWFWSSAICMSIGLLHLWGLKRNWSSLSQKN</sequence>
<gene>
    <name evidence="2" type="ORF">MARGE09_P0117</name>
</gene>
<protein>
    <recommendedName>
        <fullName evidence="4">DUF3995 domain-containing protein</fullName>
    </recommendedName>
</protein>
<keyword evidence="1" id="KW-0812">Transmembrane</keyword>
<feature type="transmembrane region" description="Helical" evidence="1">
    <location>
        <begin position="83"/>
        <end position="101"/>
    </location>
</feature>
<dbReference type="Proteomes" id="UP001320119">
    <property type="component" value="Chromosome"/>
</dbReference>
<reference evidence="2 3" key="1">
    <citation type="journal article" date="2022" name="IScience">
        <title>An ultrasensitive nanofiber-based assay for enzymatic hydrolysis and deep-sea microbial degradation of cellulose.</title>
        <authorList>
            <person name="Tsudome M."/>
            <person name="Tachioka M."/>
            <person name="Miyazaki M."/>
            <person name="Uchimura K."/>
            <person name="Tsuda M."/>
            <person name="Takaki Y."/>
            <person name="Deguchi S."/>
        </authorList>
    </citation>
    <scope>NUCLEOTIDE SEQUENCE [LARGE SCALE GENOMIC DNA]</scope>
    <source>
        <strain evidence="2 3">GE09</strain>
    </source>
</reference>
<dbReference type="RefSeq" id="WP_236985418.1">
    <property type="nucleotide sequence ID" value="NZ_AP023086.1"/>
</dbReference>
<name>A0AAN1WE50_9GAMM</name>
<evidence type="ECO:0000256" key="1">
    <source>
        <dbReference type="SAM" id="Phobius"/>
    </source>
</evidence>
<feature type="transmembrane region" description="Helical" evidence="1">
    <location>
        <begin position="7"/>
        <end position="27"/>
    </location>
</feature>
<accession>A0AAN1WE50</accession>
<dbReference type="EMBL" id="AP023086">
    <property type="protein sequence ID" value="BCD95918.1"/>
    <property type="molecule type" value="Genomic_DNA"/>
</dbReference>
<feature type="transmembrane region" description="Helical" evidence="1">
    <location>
        <begin position="121"/>
        <end position="140"/>
    </location>
</feature>